<evidence type="ECO:0000256" key="1">
    <source>
        <dbReference type="SAM" id="MobiDB-lite"/>
    </source>
</evidence>
<dbReference type="RefSeq" id="XP_042996237.1">
    <property type="nucleotide sequence ID" value="XM_043140303.1"/>
</dbReference>
<organism evidence="2 3">
    <name type="scientific">Ustilaginoidea virens</name>
    <name type="common">Rice false smut fungus</name>
    <name type="synonym">Villosiclava virens</name>
    <dbReference type="NCBI Taxonomy" id="1159556"/>
    <lineage>
        <taxon>Eukaryota</taxon>
        <taxon>Fungi</taxon>
        <taxon>Dikarya</taxon>
        <taxon>Ascomycota</taxon>
        <taxon>Pezizomycotina</taxon>
        <taxon>Sordariomycetes</taxon>
        <taxon>Hypocreomycetidae</taxon>
        <taxon>Hypocreales</taxon>
        <taxon>Clavicipitaceae</taxon>
        <taxon>Ustilaginoidea</taxon>
    </lineage>
</organism>
<feature type="compositionally biased region" description="Basic and acidic residues" evidence="1">
    <location>
        <begin position="49"/>
        <end position="71"/>
    </location>
</feature>
<sequence length="105" mass="11852">MLRSALNPRISEKIIGLGVSRKDYDTAVARYREIAIDLETSLTAKRYADPYRNHNDNARDPQATARDKDGDTPMTGVNKLGSKGKKKSSAKRAVWVSREVLKERY</sequence>
<protein>
    <submittedName>
        <fullName evidence="2">Uncharacterized protein</fullName>
    </submittedName>
</protein>
<keyword evidence="3" id="KW-1185">Reference proteome</keyword>
<evidence type="ECO:0000313" key="3">
    <source>
        <dbReference type="Proteomes" id="UP000027002"/>
    </source>
</evidence>
<feature type="region of interest" description="Disordered" evidence="1">
    <location>
        <begin position="49"/>
        <end position="91"/>
    </location>
</feature>
<dbReference type="EMBL" id="CP072754">
    <property type="protein sequence ID" value="QUC18564.1"/>
    <property type="molecule type" value="Genomic_DNA"/>
</dbReference>
<dbReference type="AlphaFoldDB" id="A0A8E5HNE8"/>
<name>A0A8E5HNE8_USTVR</name>
<evidence type="ECO:0000313" key="2">
    <source>
        <dbReference type="EMBL" id="QUC18564.1"/>
    </source>
</evidence>
<dbReference type="KEGG" id="uvi:66063583"/>
<dbReference type="Proteomes" id="UP000027002">
    <property type="component" value="Chromosome 2"/>
</dbReference>
<accession>A0A8E5HNE8</accession>
<dbReference type="GeneID" id="66063583"/>
<gene>
    <name evidence="2" type="ORF">UV8b_02805</name>
</gene>
<proteinExistence type="predicted"/>
<reference evidence="2" key="1">
    <citation type="submission" date="2020-03" db="EMBL/GenBank/DDBJ databases">
        <title>A mixture of massive structural variations and highly conserved coding sequences in Ustilaginoidea virens genome.</title>
        <authorList>
            <person name="Zhang K."/>
            <person name="Zhao Z."/>
            <person name="Zhang Z."/>
            <person name="Li Y."/>
            <person name="Hsiang T."/>
            <person name="Sun W."/>
        </authorList>
    </citation>
    <scope>NUCLEOTIDE SEQUENCE</scope>
    <source>
        <strain evidence="2">UV-8b</strain>
    </source>
</reference>